<sequence>MTEELFADQEAPEEAPKKRGKKITLIVLSSMLVLVLGGAAAAFWYLSSVRGAYEDAVNVLPEEHTFPDEDTEEYEAPDPVTRDDGEEDEQINILLIGSDSGGGSGETEDVPWLPNAGRADTIMWMHIPHERDSIQIMSIMRDTWVPIPGHGEAKINSSLSFGEGSSVAVATLENLVGVPIDHVATVDMVGFQNLVGELGGVTVNVPESFSSRDGYHYTAGPQHMSPMEAMSFVRERQSFSDGDFTRVRNQQAFMRGVLQEVLQPSTMTNPGQVHDMVSTFASNMAVDSGLADGGYVTDVAWSTRSVRGGDIDLFTLPNHGIGTAGSESIVVADFDAFAAAGEAMREGTFEEYAANN</sequence>
<dbReference type="PANTHER" id="PTHR33392">
    <property type="entry name" value="POLYISOPRENYL-TEICHOIC ACID--PEPTIDOGLYCAN TEICHOIC ACID TRANSFERASE TAGU"/>
    <property type="match status" value="1"/>
</dbReference>
<evidence type="ECO:0000256" key="1">
    <source>
        <dbReference type="ARBA" id="ARBA00006068"/>
    </source>
</evidence>
<evidence type="ECO:0000313" key="6">
    <source>
        <dbReference type="Proteomes" id="UP000523139"/>
    </source>
</evidence>
<feature type="region of interest" description="Disordered" evidence="2">
    <location>
        <begin position="64"/>
        <end position="85"/>
    </location>
</feature>
<dbReference type="Pfam" id="PF03816">
    <property type="entry name" value="LytR_cpsA_psr"/>
    <property type="match status" value="1"/>
</dbReference>
<dbReference type="Proteomes" id="UP000523139">
    <property type="component" value="Unassembled WGS sequence"/>
</dbReference>
<protein>
    <submittedName>
        <fullName evidence="5">LCP family protein</fullName>
    </submittedName>
</protein>
<keyword evidence="3" id="KW-0812">Transmembrane</keyword>
<dbReference type="PANTHER" id="PTHR33392:SF6">
    <property type="entry name" value="POLYISOPRENYL-TEICHOIC ACID--PEPTIDOGLYCAN TEICHOIC ACID TRANSFERASE TAGU"/>
    <property type="match status" value="1"/>
</dbReference>
<dbReference type="EMBL" id="JABAHY010000018">
    <property type="protein sequence ID" value="NLS10936.1"/>
    <property type="molecule type" value="Genomic_DNA"/>
</dbReference>
<feature type="transmembrane region" description="Helical" evidence="3">
    <location>
        <begin position="25"/>
        <end position="46"/>
    </location>
</feature>
<feature type="domain" description="Cell envelope-related transcriptional attenuator" evidence="4">
    <location>
        <begin position="118"/>
        <end position="261"/>
    </location>
</feature>
<proteinExistence type="inferred from homology"/>
<dbReference type="NCBIfam" id="TIGR00350">
    <property type="entry name" value="lytR_cpsA_psr"/>
    <property type="match status" value="1"/>
</dbReference>
<keyword evidence="6" id="KW-1185">Reference proteome</keyword>
<evidence type="ECO:0000259" key="4">
    <source>
        <dbReference type="Pfam" id="PF03816"/>
    </source>
</evidence>
<keyword evidence="3" id="KW-0472">Membrane</keyword>
<dbReference type="InterPro" id="IPR050922">
    <property type="entry name" value="LytR/CpsA/Psr_CW_biosynth"/>
</dbReference>
<gene>
    <name evidence="5" type="ORF">HGQ17_13220</name>
</gene>
<evidence type="ECO:0000313" key="5">
    <source>
        <dbReference type="EMBL" id="NLS10936.1"/>
    </source>
</evidence>
<evidence type="ECO:0000256" key="3">
    <source>
        <dbReference type="SAM" id="Phobius"/>
    </source>
</evidence>
<comment type="caution">
    <text evidence="5">The sequence shown here is derived from an EMBL/GenBank/DDBJ whole genome shotgun (WGS) entry which is preliminary data.</text>
</comment>
<dbReference type="RefSeq" id="WP_168888423.1">
    <property type="nucleotide sequence ID" value="NZ_JABAHY010000018.1"/>
</dbReference>
<comment type="similarity">
    <text evidence="1">Belongs to the LytR/CpsA/Psr (LCP) family.</text>
</comment>
<name>A0A7X8TLU3_9MICC</name>
<dbReference type="AlphaFoldDB" id="A0A7X8TLU3"/>
<accession>A0A7X8TLU3</accession>
<evidence type="ECO:0000256" key="2">
    <source>
        <dbReference type="SAM" id="MobiDB-lite"/>
    </source>
</evidence>
<keyword evidence="3" id="KW-1133">Transmembrane helix</keyword>
<reference evidence="5 6" key="1">
    <citation type="submission" date="2020-04" db="EMBL/GenBank/DDBJ databases">
        <title>Nesterenkonia sp. nov., isolated from marine sediment.</title>
        <authorList>
            <person name="Zhang G."/>
        </authorList>
    </citation>
    <scope>NUCLEOTIDE SEQUENCE [LARGE SCALE GENOMIC DNA]</scope>
    <source>
        <strain evidence="5 6">MY13</strain>
    </source>
</reference>
<dbReference type="InterPro" id="IPR004474">
    <property type="entry name" value="LytR_CpsA_psr"/>
</dbReference>
<organism evidence="5 6">
    <name type="scientific">Nesterenkonia sedimenti</name>
    <dbReference type="NCBI Taxonomy" id="1463632"/>
    <lineage>
        <taxon>Bacteria</taxon>
        <taxon>Bacillati</taxon>
        <taxon>Actinomycetota</taxon>
        <taxon>Actinomycetes</taxon>
        <taxon>Micrococcales</taxon>
        <taxon>Micrococcaceae</taxon>
        <taxon>Nesterenkonia</taxon>
    </lineage>
</organism>
<dbReference type="Gene3D" id="3.40.630.190">
    <property type="entry name" value="LCP protein"/>
    <property type="match status" value="1"/>
</dbReference>